<comment type="caution">
    <text evidence="11">The sequence shown here is derived from an EMBL/GenBank/DDBJ whole genome shotgun (WGS) entry which is preliminary data.</text>
</comment>
<proteinExistence type="inferred from homology"/>
<organism evidence="11 12">
    <name type="scientific">Frondihabitans peucedani</name>
    <dbReference type="NCBI Taxonomy" id="598626"/>
    <lineage>
        <taxon>Bacteria</taxon>
        <taxon>Bacillati</taxon>
        <taxon>Actinomycetota</taxon>
        <taxon>Actinomycetes</taxon>
        <taxon>Micrococcales</taxon>
        <taxon>Microbacteriaceae</taxon>
        <taxon>Frondihabitans</taxon>
    </lineage>
</organism>
<dbReference type="InterPro" id="IPR004568">
    <property type="entry name" value="Ppantetheine-prot_Trfase_dom"/>
</dbReference>
<evidence type="ECO:0000256" key="2">
    <source>
        <dbReference type="ARBA" id="ARBA00022679"/>
    </source>
</evidence>
<evidence type="ECO:0000256" key="7">
    <source>
        <dbReference type="ARBA" id="ARBA00023098"/>
    </source>
</evidence>
<keyword evidence="7 9" id="KW-0443">Lipid metabolism</keyword>
<comment type="subcellular location">
    <subcellularLocation>
        <location evidence="9">Cytoplasm</location>
    </subcellularLocation>
</comment>
<feature type="binding site" evidence="9">
    <location>
        <position position="69"/>
    </location>
    <ligand>
        <name>Mg(2+)</name>
        <dbReference type="ChEBI" id="CHEBI:18420"/>
    </ligand>
</feature>
<keyword evidence="4 9" id="KW-0276">Fatty acid metabolism</keyword>
<evidence type="ECO:0000256" key="9">
    <source>
        <dbReference type="HAMAP-Rule" id="MF_00101"/>
    </source>
</evidence>
<protein>
    <recommendedName>
        <fullName evidence="9">Holo-[acyl-carrier-protein] synthase</fullName>
        <shortName evidence="9">Holo-ACP synthase</shortName>
        <ecNumber evidence="9">2.7.8.7</ecNumber>
    </recommendedName>
    <alternativeName>
        <fullName evidence="9">4'-phosphopantetheinyl transferase AcpS</fullName>
    </alternativeName>
</protein>
<dbReference type="EMBL" id="BAABAU010000001">
    <property type="protein sequence ID" value="GAA4265369.1"/>
    <property type="molecule type" value="Genomic_DNA"/>
</dbReference>
<sequence>MPISDTPPPRRPAGPLVPRVGSDLVSVVDVEGSIQAFGDRYLDRVYTQLELEQSSRSPERLAGRFAAKEAVTKLLRPERGTALPYRDIEVVTAPSGAPRVRLHGRAAELRQERGLSRIDLSVSHDRGLALATAVALLHRKEPGPMKDTIRTVLDQHGHLTRPAGEVGDSDDLYQAGLTSHATVNVMLALEDELDLEFPDALLTRATFTSIDSLAAAASSLQDA</sequence>
<feature type="domain" description="Carrier" evidence="10">
    <location>
        <begin position="143"/>
        <end position="221"/>
    </location>
</feature>
<keyword evidence="5 9" id="KW-0460">Magnesium</keyword>
<dbReference type="RefSeq" id="WP_344793905.1">
    <property type="nucleotide sequence ID" value="NZ_BAABAU010000001.1"/>
</dbReference>
<evidence type="ECO:0000256" key="8">
    <source>
        <dbReference type="ARBA" id="ARBA00023160"/>
    </source>
</evidence>
<dbReference type="Pfam" id="PF01648">
    <property type="entry name" value="ACPS"/>
    <property type="match status" value="1"/>
</dbReference>
<keyword evidence="8 9" id="KW-0275">Fatty acid biosynthesis</keyword>
<dbReference type="InterPro" id="IPR036736">
    <property type="entry name" value="ACP-like_sf"/>
</dbReference>
<dbReference type="NCBIfam" id="NF005480">
    <property type="entry name" value="PRK07081.1"/>
    <property type="match status" value="1"/>
</dbReference>
<evidence type="ECO:0000256" key="3">
    <source>
        <dbReference type="ARBA" id="ARBA00022723"/>
    </source>
</evidence>
<dbReference type="InterPro" id="IPR009081">
    <property type="entry name" value="PP-bd_ACP"/>
</dbReference>
<keyword evidence="9" id="KW-0963">Cytoplasm</keyword>
<feature type="binding site" evidence="9">
    <location>
        <position position="23"/>
    </location>
    <ligand>
        <name>Mg(2+)</name>
        <dbReference type="ChEBI" id="CHEBI:18420"/>
    </ligand>
</feature>
<evidence type="ECO:0000313" key="12">
    <source>
        <dbReference type="Proteomes" id="UP001501594"/>
    </source>
</evidence>
<evidence type="ECO:0000256" key="4">
    <source>
        <dbReference type="ARBA" id="ARBA00022832"/>
    </source>
</evidence>
<gene>
    <name evidence="9" type="primary">acpS</name>
    <name evidence="11" type="ORF">GCM10022256_09810</name>
</gene>
<dbReference type="PROSITE" id="PS50075">
    <property type="entry name" value="CARRIER"/>
    <property type="match status" value="1"/>
</dbReference>
<comment type="catalytic activity">
    <reaction evidence="9">
        <text>apo-[ACP] + CoA = holo-[ACP] + adenosine 3',5'-bisphosphate + H(+)</text>
        <dbReference type="Rhea" id="RHEA:12068"/>
        <dbReference type="Rhea" id="RHEA-COMP:9685"/>
        <dbReference type="Rhea" id="RHEA-COMP:9690"/>
        <dbReference type="ChEBI" id="CHEBI:15378"/>
        <dbReference type="ChEBI" id="CHEBI:29999"/>
        <dbReference type="ChEBI" id="CHEBI:57287"/>
        <dbReference type="ChEBI" id="CHEBI:58343"/>
        <dbReference type="ChEBI" id="CHEBI:64479"/>
        <dbReference type="EC" id="2.7.8.7"/>
    </reaction>
</comment>
<accession>A0ABP8DZK1</accession>
<dbReference type="NCBIfam" id="TIGR00516">
    <property type="entry name" value="acpS"/>
    <property type="match status" value="1"/>
</dbReference>
<dbReference type="InterPro" id="IPR037143">
    <property type="entry name" value="4-PPantetheinyl_Trfase_dom_sf"/>
</dbReference>
<dbReference type="SUPFAM" id="SSF56214">
    <property type="entry name" value="4'-phosphopantetheinyl transferase"/>
    <property type="match status" value="1"/>
</dbReference>
<evidence type="ECO:0000313" key="11">
    <source>
        <dbReference type="EMBL" id="GAA4265369.1"/>
    </source>
</evidence>
<evidence type="ECO:0000259" key="10">
    <source>
        <dbReference type="PROSITE" id="PS50075"/>
    </source>
</evidence>
<keyword evidence="12" id="KW-1185">Reference proteome</keyword>
<keyword evidence="2 9" id="KW-0808">Transferase</keyword>
<dbReference type="Proteomes" id="UP001501594">
    <property type="component" value="Unassembled WGS sequence"/>
</dbReference>
<dbReference type="InterPro" id="IPR008278">
    <property type="entry name" value="4-PPantetheinyl_Trfase_dom"/>
</dbReference>
<evidence type="ECO:0000256" key="6">
    <source>
        <dbReference type="ARBA" id="ARBA00023027"/>
    </source>
</evidence>
<keyword evidence="3 9" id="KW-0479">Metal-binding</keyword>
<keyword evidence="1 9" id="KW-0444">Lipid biosynthesis</keyword>
<comment type="cofactor">
    <cofactor evidence="9">
        <name>Mg(2+)</name>
        <dbReference type="ChEBI" id="CHEBI:18420"/>
    </cofactor>
</comment>
<evidence type="ECO:0000256" key="1">
    <source>
        <dbReference type="ARBA" id="ARBA00022516"/>
    </source>
</evidence>
<dbReference type="HAMAP" id="MF_00101">
    <property type="entry name" value="AcpS"/>
    <property type="match status" value="1"/>
</dbReference>
<name>A0ABP8DZK1_9MICO</name>
<dbReference type="NCBIfam" id="TIGR00556">
    <property type="entry name" value="pantethn_trn"/>
    <property type="match status" value="1"/>
</dbReference>
<dbReference type="SUPFAM" id="SSF47336">
    <property type="entry name" value="ACP-like"/>
    <property type="match status" value="1"/>
</dbReference>
<dbReference type="Pfam" id="PF00550">
    <property type="entry name" value="PP-binding"/>
    <property type="match status" value="1"/>
</dbReference>
<dbReference type="Gene3D" id="3.90.470.20">
    <property type="entry name" value="4'-phosphopantetheinyl transferase domain"/>
    <property type="match status" value="1"/>
</dbReference>
<dbReference type="InterPro" id="IPR002582">
    <property type="entry name" value="ACPS"/>
</dbReference>
<reference evidence="12" key="1">
    <citation type="journal article" date="2019" name="Int. J. Syst. Evol. Microbiol.">
        <title>The Global Catalogue of Microorganisms (GCM) 10K type strain sequencing project: providing services to taxonomists for standard genome sequencing and annotation.</title>
        <authorList>
            <consortium name="The Broad Institute Genomics Platform"/>
            <consortium name="The Broad Institute Genome Sequencing Center for Infectious Disease"/>
            <person name="Wu L."/>
            <person name="Ma J."/>
        </authorList>
    </citation>
    <scope>NUCLEOTIDE SEQUENCE [LARGE SCALE GENOMIC DNA]</scope>
    <source>
        <strain evidence="12">JCM 17442</strain>
    </source>
</reference>
<evidence type="ECO:0000256" key="5">
    <source>
        <dbReference type="ARBA" id="ARBA00022842"/>
    </source>
</evidence>
<keyword evidence="6" id="KW-0520">NAD</keyword>
<dbReference type="EC" id="2.7.8.7" evidence="9"/>
<comment type="similarity">
    <text evidence="9">Belongs to the P-Pant transferase superfamily. AcpS family.</text>
</comment>
<dbReference type="Gene3D" id="1.10.1200.10">
    <property type="entry name" value="ACP-like"/>
    <property type="match status" value="1"/>
</dbReference>
<comment type="function">
    <text evidence="9">Transfers the 4'-phosphopantetheine moiety from coenzyme A to a Ser of acyl-carrier-protein.</text>
</comment>